<dbReference type="InterPro" id="IPR008927">
    <property type="entry name" value="6-PGluconate_DH-like_C_sf"/>
</dbReference>
<feature type="domain" description="DUF2520" evidence="2">
    <location>
        <begin position="136"/>
        <end position="261"/>
    </location>
</feature>
<evidence type="ECO:0000313" key="3">
    <source>
        <dbReference type="EMBL" id="SHL20607.1"/>
    </source>
</evidence>
<dbReference type="SUPFAM" id="SSF48179">
    <property type="entry name" value="6-phosphogluconate dehydrogenase C-terminal domain-like"/>
    <property type="match status" value="1"/>
</dbReference>
<dbReference type="EMBL" id="FRAS01000011">
    <property type="protein sequence ID" value="SHL20607.1"/>
    <property type="molecule type" value="Genomic_DNA"/>
</dbReference>
<feature type="domain" description="Putative oxidoreductase/dehydrogenase Rossmann-like" evidence="1">
    <location>
        <begin position="8"/>
        <end position="103"/>
    </location>
</feature>
<reference evidence="4" key="1">
    <citation type="submission" date="2016-11" db="EMBL/GenBank/DDBJ databases">
        <authorList>
            <person name="Varghese N."/>
            <person name="Submissions S."/>
        </authorList>
    </citation>
    <scope>NUCLEOTIDE SEQUENCE [LARGE SCALE GENOMIC DNA]</scope>
    <source>
        <strain evidence="4">DSM 18569</strain>
    </source>
</reference>
<evidence type="ECO:0000313" key="4">
    <source>
        <dbReference type="Proteomes" id="UP000183947"/>
    </source>
</evidence>
<accession>A0A1M6YQW8</accession>
<dbReference type="InterPro" id="IPR036291">
    <property type="entry name" value="NAD(P)-bd_dom_sf"/>
</dbReference>
<gene>
    <name evidence="3" type="ORF">SAMN02746009_02346</name>
</gene>
<name>A0A1M6YQW8_9BACT</name>
<dbReference type="Gene3D" id="1.10.1040.20">
    <property type="entry name" value="ProC-like, C-terminal domain"/>
    <property type="match status" value="1"/>
</dbReference>
<dbReference type="InterPro" id="IPR037108">
    <property type="entry name" value="TM1727-like_C_sf"/>
</dbReference>
<dbReference type="Gene3D" id="3.40.50.720">
    <property type="entry name" value="NAD(P)-binding Rossmann-like Domain"/>
    <property type="match status" value="1"/>
</dbReference>
<dbReference type="InterPro" id="IPR018931">
    <property type="entry name" value="DUF2520"/>
</dbReference>
<dbReference type="RefSeq" id="WP_073284941.1">
    <property type="nucleotide sequence ID" value="NZ_FRAS01000011.1"/>
</dbReference>
<dbReference type="Proteomes" id="UP000183947">
    <property type="component" value="Unassembled WGS sequence"/>
</dbReference>
<sequence>MTLPVLSSLRVALLGAGRVAGQLGPALLQAGHQVAYVWSRTAASAEALAARLPGSRVVSSLDMTGLPAADVYLLAVPDAAIPTLLAEARFPAGALVAHTSGTVPLSAFANSPQVRGGVFYPLQTFSAGRHVDWLTVPLCIEAAEPAAEATLLALGHTLSGTVQRVGTPQRQAMHVAAVFACNFTNHLLGISHALLQQQELPLTLLAPLLHETVEKALAHPPFTVQTGPAARHDTPTLERHRAALAAHPQWLQIYNTLTESIQKQYLPAPENNLPTTEL</sequence>
<dbReference type="AlphaFoldDB" id="A0A1M6YQW8"/>
<evidence type="ECO:0000259" key="1">
    <source>
        <dbReference type="Pfam" id="PF10727"/>
    </source>
</evidence>
<dbReference type="PANTHER" id="PTHR40459">
    <property type="entry name" value="CONSERVED HYPOTHETICAL ALANINE AND LEUCINE RICH PROTEIN"/>
    <property type="match status" value="1"/>
</dbReference>
<dbReference type="Pfam" id="PF10728">
    <property type="entry name" value="DUF2520"/>
    <property type="match status" value="1"/>
</dbReference>
<protein>
    <submittedName>
        <fullName evidence="3">Predicted oxidoreductase, contains short-chain dehydrogenase (SDR) and DUF2520 domains</fullName>
    </submittedName>
</protein>
<dbReference type="OrthoDB" id="9810755at2"/>
<dbReference type="SUPFAM" id="SSF51735">
    <property type="entry name" value="NAD(P)-binding Rossmann-fold domains"/>
    <property type="match status" value="1"/>
</dbReference>
<dbReference type="InterPro" id="IPR019665">
    <property type="entry name" value="OxRdtase/DH_put_Rossmann_dom"/>
</dbReference>
<evidence type="ECO:0000259" key="2">
    <source>
        <dbReference type="Pfam" id="PF10728"/>
    </source>
</evidence>
<dbReference type="STRING" id="1121959.SAMN02746009_02346"/>
<dbReference type="Pfam" id="PF10727">
    <property type="entry name" value="Rossmann-like"/>
    <property type="match status" value="1"/>
</dbReference>
<keyword evidence="4" id="KW-1185">Reference proteome</keyword>
<proteinExistence type="predicted"/>
<organism evidence="3 4">
    <name type="scientific">Hymenobacter psychrotolerans DSM 18569</name>
    <dbReference type="NCBI Taxonomy" id="1121959"/>
    <lineage>
        <taxon>Bacteria</taxon>
        <taxon>Pseudomonadati</taxon>
        <taxon>Bacteroidota</taxon>
        <taxon>Cytophagia</taxon>
        <taxon>Cytophagales</taxon>
        <taxon>Hymenobacteraceae</taxon>
        <taxon>Hymenobacter</taxon>
    </lineage>
</organism>
<dbReference type="PANTHER" id="PTHR40459:SF1">
    <property type="entry name" value="CONSERVED HYPOTHETICAL ALANINE AND LEUCINE RICH PROTEIN"/>
    <property type="match status" value="1"/>
</dbReference>